<sequence length="67" mass="7173">MKQTCEMCANALSQLKAPVANASKAVSKKNDEEDGTEMTLIKPPDQLDLTEVPGRRATASPPCCHSD</sequence>
<evidence type="ECO:0000256" key="1">
    <source>
        <dbReference type="SAM" id="MobiDB-lite"/>
    </source>
</evidence>
<comment type="caution">
    <text evidence="2">The sequence shown here is derived from an EMBL/GenBank/DDBJ whole genome shotgun (WGS) entry which is preliminary data.</text>
</comment>
<dbReference type="AlphaFoldDB" id="A0AAN8M0F1"/>
<accession>A0AAN8M0F1</accession>
<reference evidence="2 3" key="1">
    <citation type="submission" date="2021-04" db="EMBL/GenBank/DDBJ databases">
        <authorList>
            <person name="De Guttry C."/>
            <person name="Zahm M."/>
            <person name="Klopp C."/>
            <person name="Cabau C."/>
            <person name="Louis A."/>
            <person name="Berthelot C."/>
            <person name="Parey E."/>
            <person name="Roest Crollius H."/>
            <person name="Montfort J."/>
            <person name="Robinson-Rechavi M."/>
            <person name="Bucao C."/>
            <person name="Bouchez O."/>
            <person name="Gislard M."/>
            <person name="Lluch J."/>
            <person name="Milhes M."/>
            <person name="Lampietro C."/>
            <person name="Lopez Roques C."/>
            <person name="Donnadieu C."/>
            <person name="Braasch I."/>
            <person name="Desvignes T."/>
            <person name="Postlethwait J."/>
            <person name="Bobe J."/>
            <person name="Wedekind C."/>
            <person name="Guiguen Y."/>
        </authorList>
    </citation>
    <scope>NUCLEOTIDE SEQUENCE [LARGE SCALE GENOMIC DNA]</scope>
    <source>
        <strain evidence="2">Cs_M1</strain>
        <tissue evidence="2">Blood</tissue>
    </source>
</reference>
<dbReference type="EMBL" id="JAGTTL010000006">
    <property type="protein sequence ID" value="KAK6321188.1"/>
    <property type="molecule type" value="Genomic_DNA"/>
</dbReference>
<dbReference type="Proteomes" id="UP001356427">
    <property type="component" value="Unassembled WGS sequence"/>
</dbReference>
<evidence type="ECO:0000313" key="2">
    <source>
        <dbReference type="EMBL" id="KAK6321188.1"/>
    </source>
</evidence>
<gene>
    <name evidence="2" type="ORF">J4Q44_G00081640</name>
</gene>
<name>A0AAN8M0F1_9TELE</name>
<evidence type="ECO:0000313" key="3">
    <source>
        <dbReference type="Proteomes" id="UP001356427"/>
    </source>
</evidence>
<proteinExistence type="predicted"/>
<feature type="region of interest" description="Disordered" evidence="1">
    <location>
        <begin position="25"/>
        <end position="67"/>
    </location>
</feature>
<protein>
    <submittedName>
        <fullName evidence="2">Uncharacterized protein</fullName>
    </submittedName>
</protein>
<organism evidence="2 3">
    <name type="scientific">Coregonus suidteri</name>
    <dbReference type="NCBI Taxonomy" id="861788"/>
    <lineage>
        <taxon>Eukaryota</taxon>
        <taxon>Metazoa</taxon>
        <taxon>Chordata</taxon>
        <taxon>Craniata</taxon>
        <taxon>Vertebrata</taxon>
        <taxon>Euteleostomi</taxon>
        <taxon>Actinopterygii</taxon>
        <taxon>Neopterygii</taxon>
        <taxon>Teleostei</taxon>
        <taxon>Protacanthopterygii</taxon>
        <taxon>Salmoniformes</taxon>
        <taxon>Salmonidae</taxon>
        <taxon>Coregoninae</taxon>
        <taxon>Coregonus</taxon>
    </lineage>
</organism>
<keyword evidence="3" id="KW-1185">Reference proteome</keyword>